<dbReference type="CDD" id="cd02027">
    <property type="entry name" value="APSK"/>
    <property type="match status" value="1"/>
</dbReference>
<evidence type="ECO:0000256" key="15">
    <source>
        <dbReference type="HAMAP-Rule" id="MF_00062"/>
    </source>
</evidence>
<comment type="pathway">
    <text evidence="16">Sulfur metabolism; hydrogen sulfide biosynthesis; sulfite from sulfate: step 2/3.</text>
</comment>
<proteinExistence type="inferred from homology"/>
<evidence type="ECO:0000256" key="6">
    <source>
        <dbReference type="ARBA" id="ARBA00022679"/>
    </source>
</evidence>
<comment type="function">
    <text evidence="16">Catalyzes the synthesis of activated sulfate.</text>
</comment>
<evidence type="ECO:0000256" key="1">
    <source>
        <dbReference type="ARBA" id="ARBA00001823"/>
    </source>
</evidence>
<dbReference type="OrthoDB" id="9804504at2"/>
<comment type="similarity">
    <text evidence="4">In the C-terminal section; belongs to the APS kinase family.</text>
</comment>
<comment type="pathway">
    <text evidence="3 15">Sulfur metabolism; hydrogen sulfide biosynthesis; sulfite from sulfate: step 1/3.</text>
</comment>
<keyword evidence="11" id="KW-0511">Multifunctional enzyme</keyword>
<reference evidence="18 19" key="1">
    <citation type="submission" date="2019-02" db="EMBL/GenBank/DDBJ databases">
        <title>Deep-cultivation of Planctomycetes and their phenomic and genomic characterization uncovers novel biology.</title>
        <authorList>
            <person name="Wiegand S."/>
            <person name="Jogler M."/>
            <person name="Boedeker C."/>
            <person name="Pinto D."/>
            <person name="Vollmers J."/>
            <person name="Rivas-Marin E."/>
            <person name="Kohn T."/>
            <person name="Peeters S.H."/>
            <person name="Heuer A."/>
            <person name="Rast P."/>
            <person name="Oberbeckmann S."/>
            <person name="Bunk B."/>
            <person name="Jeske O."/>
            <person name="Meyerdierks A."/>
            <person name="Storesund J.E."/>
            <person name="Kallscheuer N."/>
            <person name="Luecker S."/>
            <person name="Lage O.M."/>
            <person name="Pohl T."/>
            <person name="Merkel B.J."/>
            <person name="Hornburger P."/>
            <person name="Mueller R.-W."/>
            <person name="Bruemmer F."/>
            <person name="Labrenz M."/>
            <person name="Spormann A.M."/>
            <person name="Op den Camp H."/>
            <person name="Overmann J."/>
            <person name="Amann R."/>
            <person name="Jetten M.S.M."/>
            <person name="Mascher T."/>
            <person name="Medema M.H."/>
            <person name="Devos D.P."/>
            <person name="Kaster A.-K."/>
            <person name="Ovreas L."/>
            <person name="Rohde M."/>
            <person name="Galperin M.Y."/>
            <person name="Jogler C."/>
        </authorList>
    </citation>
    <scope>NUCLEOTIDE SEQUENCE [LARGE SCALE GENOMIC DNA]</scope>
    <source>
        <strain evidence="18 19">Pan265</strain>
    </source>
</reference>
<comment type="caution">
    <text evidence="16">Lacks conserved residue(s) required for the propagation of feature annotation.</text>
</comment>
<comment type="function">
    <text evidence="13 15">With CysD forms the ATP sulfurylase (ATPS) that catalyzes the adenylation of sulfate producing adenosine 5'-phosphosulfate (APS) and diphosphate, the first enzymatic step in sulfur assimilation pathway. APS synthesis involves the formation of a high-energy phosphoric-sulfuric acid anhydride bond driven by GTP hydrolysis by CysN coupled to ATP hydrolysis by CysD.</text>
</comment>
<dbReference type="AlphaFoldDB" id="A0A518BUR3"/>
<evidence type="ECO:0000256" key="7">
    <source>
        <dbReference type="ARBA" id="ARBA00022695"/>
    </source>
</evidence>
<evidence type="ECO:0000256" key="16">
    <source>
        <dbReference type="HAMAP-Rule" id="MF_00065"/>
    </source>
</evidence>
<keyword evidence="19" id="KW-1185">Reference proteome</keyword>
<dbReference type="CDD" id="cd03695">
    <property type="entry name" value="CysN_NodQ_II"/>
    <property type="match status" value="1"/>
</dbReference>
<dbReference type="NCBIfam" id="NF004035">
    <property type="entry name" value="PRK05506.1"/>
    <property type="match status" value="1"/>
</dbReference>
<dbReference type="PRINTS" id="PR00315">
    <property type="entry name" value="ELONGATNFCT"/>
</dbReference>
<dbReference type="HAMAP" id="MF_00065">
    <property type="entry name" value="Adenylyl_sulf_kinase"/>
    <property type="match status" value="1"/>
</dbReference>
<dbReference type="SUPFAM" id="SSF50465">
    <property type="entry name" value="EF-Tu/eEF-1alpha/eIF2-gamma C-terminal domain"/>
    <property type="match status" value="1"/>
</dbReference>
<comment type="similarity">
    <text evidence="5">In the N-terminal section; belongs to the TRAFAC class translation factor GTPase superfamily. Classic translation factor GTPase family. CysN/NodQ subfamily.</text>
</comment>
<name>A0A518BUR3_9BACT</name>
<dbReference type="InterPro" id="IPR000795">
    <property type="entry name" value="T_Tr_GTP-bd_dom"/>
</dbReference>
<dbReference type="GO" id="GO:0003924">
    <property type="term" value="F:GTPase activity"/>
    <property type="evidence" value="ECO:0007669"/>
    <property type="project" value="InterPro"/>
</dbReference>
<accession>A0A518BUR3</accession>
<keyword evidence="7 15" id="KW-0548">Nucleotidyltransferase</keyword>
<evidence type="ECO:0000256" key="5">
    <source>
        <dbReference type="ARBA" id="ARBA00007237"/>
    </source>
</evidence>
<dbReference type="EC" id="2.7.7.4" evidence="15"/>
<dbReference type="NCBIfam" id="TIGR00455">
    <property type="entry name" value="apsK"/>
    <property type="match status" value="1"/>
</dbReference>
<dbReference type="InterPro" id="IPR054696">
    <property type="entry name" value="GTP-eEF1A_C"/>
</dbReference>
<dbReference type="GO" id="GO:0000103">
    <property type="term" value="P:sulfate assimilation"/>
    <property type="evidence" value="ECO:0007669"/>
    <property type="project" value="UniProtKB-UniRule"/>
</dbReference>
<dbReference type="KEGG" id="mcad:Pan265_05370"/>
<feature type="binding site" evidence="15">
    <location>
        <begin position="45"/>
        <end position="52"/>
    </location>
    <ligand>
        <name>GTP</name>
        <dbReference type="ChEBI" id="CHEBI:37565"/>
    </ligand>
</feature>
<dbReference type="FunFam" id="2.40.30.10:FF:000027">
    <property type="entry name" value="Sulfate adenylyltransferase subunit 1"/>
    <property type="match status" value="1"/>
</dbReference>
<dbReference type="FunFam" id="3.40.50.300:FF:000119">
    <property type="entry name" value="Sulfate adenylyltransferase subunit 1"/>
    <property type="match status" value="1"/>
</dbReference>
<dbReference type="Gene3D" id="3.40.50.300">
    <property type="entry name" value="P-loop containing nucleotide triphosphate hydrolases"/>
    <property type="match status" value="2"/>
</dbReference>
<evidence type="ECO:0000256" key="11">
    <source>
        <dbReference type="ARBA" id="ARBA00023268"/>
    </source>
</evidence>
<dbReference type="InterPro" id="IPR011779">
    <property type="entry name" value="SO4_adenylTrfase_lsu"/>
</dbReference>
<evidence type="ECO:0000313" key="18">
    <source>
        <dbReference type="EMBL" id="QDU70706.1"/>
    </source>
</evidence>
<dbReference type="Gene3D" id="2.40.30.10">
    <property type="entry name" value="Translation factors"/>
    <property type="match status" value="2"/>
</dbReference>
<sequence length="662" mass="73548">MSSSDTSTAGGSSYIAQEADRIASDIDGYLKQNERKEMLRLLTCGSVDDGKSTLIGRLLYDSKMVYEDQLAALEVDSDRYGTTDTDFDPALLTDGLRAEREQGITIDVAYRYFSTARRKFIIADTPGHEQYTRNMATGASTSDLAIILIDARHGVLTQTRRHAFIVSLLGIRHVVVAINKMDLVDFSEPVYDRIRSDFTDFAAKLDLPDVHFVPIAALHGENVVNKSEKMGWYGGATLMHLLETVHIASDRNLIDLRFPVQIVNRPNLNFRGFCGTLASGVVRQGDEVMVLPSRKTSRVKTIVSFEGELTEAFPPMATTLTLEDEIDVSRGDMLVHPRNLPRIGREFEAMLVWMTEEAMVPGRGYMIKQAHKLVPARISDLRYQLDINTLHRQEASELPLNGIGRCRFTTEEPLIYDPYKVNRTTGSFIVVDRLTNNTVGAGMILDVSGELSDAERSKQTVTDSPYVMEHTSSVDARERSRQLGHRAFTLWITGLTGAGKAALAYALERRLFDRGCAVHVLDGGNTRLGLSRGLGFGPDDRSEHLRRAAEVARLSNDAGMITIASFLSPSATDRDAARELIGAERFAEVYLSAPIDFCRKRTGNDYYDKAERGELHDVAGINAPYEAPEQPDLELPTHELDLDGCVERVMSLIDARGWFESA</sequence>
<feature type="binding site" evidence="15">
    <location>
        <begin position="124"/>
        <end position="128"/>
    </location>
    <ligand>
        <name>GTP</name>
        <dbReference type="ChEBI" id="CHEBI:37565"/>
    </ligand>
</feature>
<dbReference type="InterPro" id="IPR044138">
    <property type="entry name" value="CysN_II"/>
</dbReference>
<dbReference type="InterPro" id="IPR050100">
    <property type="entry name" value="TRAFAC_GTPase_members"/>
</dbReference>
<dbReference type="CDD" id="cd04095">
    <property type="entry name" value="CysN_NoDQ_III"/>
    <property type="match status" value="1"/>
</dbReference>
<keyword evidence="10 15" id="KW-0342">GTP-binding</keyword>
<keyword evidence="16" id="KW-0597">Phosphoprotein</keyword>
<dbReference type="InterPro" id="IPR002891">
    <property type="entry name" value="APS"/>
</dbReference>
<dbReference type="NCBIfam" id="TIGR02034">
    <property type="entry name" value="CysN"/>
    <property type="match status" value="1"/>
</dbReference>
<evidence type="ECO:0000259" key="17">
    <source>
        <dbReference type="PROSITE" id="PS51722"/>
    </source>
</evidence>
<dbReference type="Proteomes" id="UP000320386">
    <property type="component" value="Chromosome"/>
</dbReference>
<comment type="function">
    <text evidence="2">APS kinase catalyzes the synthesis of activated sulfate.</text>
</comment>
<dbReference type="InterPro" id="IPR009000">
    <property type="entry name" value="Transl_B-barrel_sf"/>
</dbReference>
<dbReference type="HAMAP" id="MF_00062">
    <property type="entry name" value="Sulf_adenylyltr_sub1"/>
    <property type="match status" value="1"/>
</dbReference>
<comment type="similarity">
    <text evidence="16">Belongs to the APS kinase family.</text>
</comment>
<comment type="similarity">
    <text evidence="15">Belongs to the TRAFAC class translation factor GTPase superfamily. Classic translation factor GTPase family. CysN/NodQ subfamily.</text>
</comment>
<gene>
    <name evidence="18" type="primary">cysNC</name>
    <name evidence="16" type="synonym">cysC</name>
    <name evidence="15" type="synonym">cysN</name>
    <name evidence="18" type="ORF">Pan265_05370</name>
</gene>
<dbReference type="Pfam" id="PF00009">
    <property type="entry name" value="GTP_EFTU"/>
    <property type="match status" value="1"/>
</dbReference>
<dbReference type="GO" id="GO:0004781">
    <property type="term" value="F:sulfate adenylyltransferase (ATP) activity"/>
    <property type="evidence" value="ECO:0007669"/>
    <property type="project" value="UniProtKB-UniRule"/>
</dbReference>
<comment type="catalytic activity">
    <reaction evidence="12 15">
        <text>sulfate + ATP + H(+) = adenosine 5'-phosphosulfate + diphosphate</text>
        <dbReference type="Rhea" id="RHEA:18133"/>
        <dbReference type="ChEBI" id="CHEBI:15378"/>
        <dbReference type="ChEBI" id="CHEBI:16189"/>
        <dbReference type="ChEBI" id="CHEBI:30616"/>
        <dbReference type="ChEBI" id="CHEBI:33019"/>
        <dbReference type="ChEBI" id="CHEBI:58243"/>
        <dbReference type="EC" id="2.7.7.4"/>
    </reaction>
</comment>
<dbReference type="PANTHER" id="PTHR23115">
    <property type="entry name" value="TRANSLATION FACTOR"/>
    <property type="match status" value="1"/>
</dbReference>
<evidence type="ECO:0000256" key="4">
    <source>
        <dbReference type="ARBA" id="ARBA00005438"/>
    </source>
</evidence>
<dbReference type="GO" id="GO:0005524">
    <property type="term" value="F:ATP binding"/>
    <property type="evidence" value="ECO:0007669"/>
    <property type="project" value="UniProtKB-UniRule"/>
</dbReference>
<dbReference type="UniPathway" id="UPA00140">
    <property type="reaction ID" value="UER00204"/>
</dbReference>
<protein>
    <recommendedName>
        <fullName evidence="15 16">Multifunctional fusion protein</fullName>
    </recommendedName>
    <domain>
        <recommendedName>
            <fullName evidence="15">Sulfate adenylyltransferase subunit 1</fullName>
            <ecNumber evidence="15">2.7.7.4</ecNumber>
        </recommendedName>
        <alternativeName>
            <fullName evidence="15">ATP-sulfurylase large subunit</fullName>
        </alternativeName>
        <alternativeName>
            <fullName evidence="15">Sulfate adenylate transferase</fullName>
            <shortName evidence="15">SAT</shortName>
        </alternativeName>
    </domain>
    <domain>
        <recommendedName>
            <fullName evidence="16">Adenylyl-sulfate kinase</fullName>
            <ecNumber evidence="16">2.7.1.25</ecNumber>
        </recommendedName>
        <alternativeName>
            <fullName evidence="16">APS kinase</fullName>
        </alternativeName>
        <alternativeName>
            <fullName evidence="16">ATP adenosine-5'-phosphosulfate 3'-phosphotransferase</fullName>
        </alternativeName>
        <alternativeName>
            <fullName evidence="16">Adenosine-5'-phosphosulfate kinase</fullName>
        </alternativeName>
    </domain>
</protein>
<evidence type="ECO:0000256" key="2">
    <source>
        <dbReference type="ARBA" id="ARBA00002357"/>
    </source>
</evidence>
<comment type="subunit">
    <text evidence="14">Heterodimer composed of CysD, the smaller subunit, and CysNC.</text>
</comment>
<keyword evidence="8 15" id="KW-0547">Nucleotide-binding</keyword>
<dbReference type="InterPro" id="IPR031157">
    <property type="entry name" value="G_TR_CS"/>
</dbReference>
<evidence type="ECO:0000256" key="10">
    <source>
        <dbReference type="ARBA" id="ARBA00023134"/>
    </source>
</evidence>
<evidence type="ECO:0000256" key="12">
    <source>
        <dbReference type="ARBA" id="ARBA00049370"/>
    </source>
</evidence>
<evidence type="ECO:0000256" key="13">
    <source>
        <dbReference type="ARBA" id="ARBA00055271"/>
    </source>
</evidence>
<evidence type="ECO:0000256" key="8">
    <source>
        <dbReference type="ARBA" id="ARBA00022741"/>
    </source>
</evidence>
<dbReference type="CDD" id="cd04166">
    <property type="entry name" value="CysN_ATPS"/>
    <property type="match status" value="1"/>
</dbReference>
<dbReference type="GO" id="GO:0004020">
    <property type="term" value="F:adenylylsulfate kinase activity"/>
    <property type="evidence" value="ECO:0007669"/>
    <property type="project" value="UniProtKB-UniRule"/>
</dbReference>
<evidence type="ECO:0000256" key="3">
    <source>
        <dbReference type="ARBA" id="ARBA00005048"/>
    </source>
</evidence>
<feature type="active site" description="Phosphoserine intermediate" evidence="16">
    <location>
        <position position="568"/>
    </location>
</feature>
<feature type="binding site" evidence="15">
    <location>
        <begin position="179"/>
        <end position="182"/>
    </location>
    <ligand>
        <name>GTP</name>
        <dbReference type="ChEBI" id="CHEBI:37565"/>
    </ligand>
</feature>
<dbReference type="SUPFAM" id="SSF50447">
    <property type="entry name" value="Translation proteins"/>
    <property type="match status" value="1"/>
</dbReference>
<keyword evidence="16" id="KW-0418">Kinase</keyword>
<feature type="domain" description="Tr-type G" evidence="17">
    <location>
        <begin position="36"/>
        <end position="251"/>
    </location>
</feature>
<dbReference type="InterPro" id="IPR041757">
    <property type="entry name" value="CysN_GTP-bd"/>
</dbReference>
<dbReference type="GO" id="GO:0005525">
    <property type="term" value="F:GTP binding"/>
    <property type="evidence" value="ECO:0007669"/>
    <property type="project" value="UniProtKB-UniRule"/>
</dbReference>
<dbReference type="NCBIfam" id="NF003478">
    <property type="entry name" value="PRK05124.1"/>
    <property type="match status" value="1"/>
</dbReference>
<dbReference type="InterPro" id="IPR059117">
    <property type="entry name" value="APS_kinase_dom"/>
</dbReference>
<evidence type="ECO:0000256" key="9">
    <source>
        <dbReference type="ARBA" id="ARBA00022840"/>
    </source>
</evidence>
<dbReference type="RefSeq" id="WP_145444859.1">
    <property type="nucleotide sequence ID" value="NZ_CP036280.1"/>
</dbReference>
<dbReference type="SUPFAM" id="SSF52540">
    <property type="entry name" value="P-loop containing nucleoside triphosphate hydrolases"/>
    <property type="match status" value="2"/>
</dbReference>
<evidence type="ECO:0000256" key="14">
    <source>
        <dbReference type="ARBA" id="ARBA00062688"/>
    </source>
</evidence>
<evidence type="ECO:0000313" key="19">
    <source>
        <dbReference type="Proteomes" id="UP000320386"/>
    </source>
</evidence>
<keyword evidence="9 15" id="KW-0067">ATP-binding</keyword>
<comment type="catalytic activity">
    <reaction evidence="1 16">
        <text>adenosine 5'-phosphosulfate + ATP = 3'-phosphoadenylyl sulfate + ADP + H(+)</text>
        <dbReference type="Rhea" id="RHEA:24152"/>
        <dbReference type="ChEBI" id="CHEBI:15378"/>
        <dbReference type="ChEBI" id="CHEBI:30616"/>
        <dbReference type="ChEBI" id="CHEBI:58243"/>
        <dbReference type="ChEBI" id="CHEBI:58339"/>
        <dbReference type="ChEBI" id="CHEBI:456216"/>
        <dbReference type="EC" id="2.7.1.25"/>
    </reaction>
</comment>
<dbReference type="Pfam" id="PF22594">
    <property type="entry name" value="GTP-eEF1A_C"/>
    <property type="match status" value="1"/>
</dbReference>
<organism evidence="18 19">
    <name type="scientific">Mucisphaera calidilacus</name>
    <dbReference type="NCBI Taxonomy" id="2527982"/>
    <lineage>
        <taxon>Bacteria</taxon>
        <taxon>Pseudomonadati</taxon>
        <taxon>Planctomycetota</taxon>
        <taxon>Phycisphaerae</taxon>
        <taxon>Phycisphaerales</taxon>
        <taxon>Phycisphaeraceae</taxon>
        <taxon>Mucisphaera</taxon>
    </lineage>
</organism>
<dbReference type="InterPro" id="IPR044139">
    <property type="entry name" value="CysN_NoDQ_III"/>
</dbReference>
<dbReference type="InterPro" id="IPR009001">
    <property type="entry name" value="Transl_elong_EF1A/Init_IF2_C"/>
</dbReference>
<dbReference type="NCBIfam" id="NF003013">
    <property type="entry name" value="PRK03846.1"/>
    <property type="match status" value="1"/>
</dbReference>
<dbReference type="PROSITE" id="PS00301">
    <property type="entry name" value="G_TR_1"/>
    <property type="match status" value="1"/>
</dbReference>
<dbReference type="PROSITE" id="PS51722">
    <property type="entry name" value="G_TR_2"/>
    <property type="match status" value="1"/>
</dbReference>
<dbReference type="EMBL" id="CP036280">
    <property type="protein sequence ID" value="QDU70706.1"/>
    <property type="molecule type" value="Genomic_DNA"/>
</dbReference>
<dbReference type="GO" id="GO:0070814">
    <property type="term" value="P:hydrogen sulfide biosynthetic process"/>
    <property type="evidence" value="ECO:0007669"/>
    <property type="project" value="UniProtKB-UniRule"/>
</dbReference>
<dbReference type="InterPro" id="IPR027417">
    <property type="entry name" value="P-loop_NTPase"/>
</dbReference>
<dbReference type="EC" id="2.7.1.25" evidence="16"/>
<keyword evidence="6 15" id="KW-0808">Transferase</keyword>
<dbReference type="Pfam" id="PF01583">
    <property type="entry name" value="APS_kinase"/>
    <property type="match status" value="1"/>
</dbReference>